<gene>
    <name evidence="1" type="ORF">DEW08_17645</name>
</gene>
<dbReference type="RefSeq" id="WP_109329273.1">
    <property type="nucleotide sequence ID" value="NZ_CP029353.1"/>
</dbReference>
<organism evidence="1 2">
    <name type="scientific">Azospirillum thermophilum</name>
    <dbReference type="NCBI Taxonomy" id="2202148"/>
    <lineage>
        <taxon>Bacteria</taxon>
        <taxon>Pseudomonadati</taxon>
        <taxon>Pseudomonadota</taxon>
        <taxon>Alphaproteobacteria</taxon>
        <taxon>Rhodospirillales</taxon>
        <taxon>Azospirillaceae</taxon>
        <taxon>Azospirillum</taxon>
    </lineage>
</organism>
<dbReference type="Proteomes" id="UP000245629">
    <property type="component" value="Chromosome 2"/>
</dbReference>
<keyword evidence="2" id="KW-1185">Reference proteome</keyword>
<name>A0A2S2CTE0_9PROT</name>
<dbReference type="AlphaFoldDB" id="A0A2S2CTE0"/>
<dbReference type="EMBL" id="CP029353">
    <property type="protein sequence ID" value="AWK87772.1"/>
    <property type="molecule type" value="Genomic_DNA"/>
</dbReference>
<evidence type="ECO:0000313" key="1">
    <source>
        <dbReference type="EMBL" id="AWK87772.1"/>
    </source>
</evidence>
<proteinExistence type="predicted"/>
<dbReference type="KEGG" id="azz:DEW08_17645"/>
<sequence>MRRRALLIRVGETTARLLTLVAAQRHGQLPAFGFDRNLPILDQIVLEYFSQVDSFKEENGFKNGDLINFSKVAGLFTTILLDKDLPGLFIVPKDLTGSLYAGLLKPVFIYLLIGACLRLDLRRIDGEVEADLLRCLTLHPEIRIDRDWLFWSLRVLQIAFDDPLPTTSGDSSLTVPA</sequence>
<protein>
    <submittedName>
        <fullName evidence="1">Uncharacterized protein</fullName>
    </submittedName>
</protein>
<evidence type="ECO:0000313" key="2">
    <source>
        <dbReference type="Proteomes" id="UP000245629"/>
    </source>
</evidence>
<accession>A0A2S2CTE0</accession>
<dbReference type="OrthoDB" id="9762933at2"/>
<reference evidence="2" key="1">
    <citation type="submission" date="2018-05" db="EMBL/GenBank/DDBJ databases">
        <title>Azospirillum thermophila sp. nov., a novel isolated from hot spring.</title>
        <authorList>
            <person name="Zhao Z."/>
        </authorList>
    </citation>
    <scope>NUCLEOTIDE SEQUENCE [LARGE SCALE GENOMIC DNA]</scope>
    <source>
        <strain evidence="2">CFH 70021</strain>
    </source>
</reference>